<dbReference type="GO" id="GO:0006655">
    <property type="term" value="P:phosphatidylglycerol biosynthetic process"/>
    <property type="evidence" value="ECO:0007669"/>
    <property type="project" value="UniProtKB-UniPathway"/>
</dbReference>
<dbReference type="STRING" id="46223.SAMN05421852_101277"/>
<dbReference type="AlphaFoldDB" id="A0A1I3K058"/>
<dbReference type="Gene3D" id="1.20.120.1760">
    <property type="match status" value="1"/>
</dbReference>
<keyword evidence="17" id="KW-1185">Reference proteome</keyword>
<comment type="function">
    <text evidence="1">This protein catalyzes the committed step to the synthesis of the acidic phospholipids.</text>
</comment>
<evidence type="ECO:0000256" key="11">
    <source>
        <dbReference type="ARBA" id="ARBA00023209"/>
    </source>
</evidence>
<evidence type="ECO:0000256" key="8">
    <source>
        <dbReference type="ARBA" id="ARBA00022989"/>
    </source>
</evidence>
<dbReference type="InterPro" id="IPR048254">
    <property type="entry name" value="CDP_ALCOHOL_P_TRANSF_CS"/>
</dbReference>
<evidence type="ECO:0000256" key="1">
    <source>
        <dbReference type="ARBA" id="ARBA00003973"/>
    </source>
</evidence>
<evidence type="ECO:0000256" key="12">
    <source>
        <dbReference type="ARBA" id="ARBA00023264"/>
    </source>
</evidence>
<feature type="transmembrane region" description="Helical" evidence="15">
    <location>
        <begin position="7"/>
        <end position="27"/>
    </location>
</feature>
<evidence type="ECO:0000256" key="9">
    <source>
        <dbReference type="ARBA" id="ARBA00023098"/>
    </source>
</evidence>
<proteinExistence type="inferred from homology"/>
<name>A0A1I3K058_9BACL</name>
<dbReference type="PROSITE" id="PS00379">
    <property type="entry name" value="CDP_ALCOHOL_P_TRANSF"/>
    <property type="match status" value="1"/>
</dbReference>
<feature type="transmembrane region" description="Helical" evidence="15">
    <location>
        <begin position="123"/>
        <end position="143"/>
    </location>
</feature>
<dbReference type="PANTHER" id="PTHR14269">
    <property type="entry name" value="CDP-DIACYLGLYCEROL--GLYCEROL-3-PHOSPHATE 3-PHOSPHATIDYLTRANSFERASE-RELATED"/>
    <property type="match status" value="1"/>
</dbReference>
<reference evidence="16 17" key="1">
    <citation type="submission" date="2016-10" db="EMBL/GenBank/DDBJ databases">
        <authorList>
            <person name="de Groot N.N."/>
        </authorList>
    </citation>
    <scope>NUCLEOTIDE SEQUENCE [LARGE SCALE GENOMIC DNA]</scope>
    <source>
        <strain evidence="16 17">DSM 44778</strain>
    </source>
</reference>
<keyword evidence="7 15" id="KW-0812">Transmembrane</keyword>
<keyword evidence="5" id="KW-0444">Lipid biosynthesis</keyword>
<dbReference type="PANTHER" id="PTHR14269:SF11">
    <property type="entry name" value="CDP-DIACYLGLYCEROL--GLYCEROL-3-PHOSPHATE 3-PHOSPHATIDYLTRANSFERASE"/>
    <property type="match status" value="1"/>
</dbReference>
<dbReference type="OrthoDB" id="9796672at2"/>
<evidence type="ECO:0000256" key="2">
    <source>
        <dbReference type="ARBA" id="ARBA00004141"/>
    </source>
</evidence>
<keyword evidence="6 14" id="KW-0808">Transferase</keyword>
<evidence type="ECO:0000313" key="16">
    <source>
        <dbReference type="EMBL" id="SFI65891.1"/>
    </source>
</evidence>
<evidence type="ECO:0000256" key="7">
    <source>
        <dbReference type="ARBA" id="ARBA00022692"/>
    </source>
</evidence>
<dbReference type="InterPro" id="IPR043130">
    <property type="entry name" value="CDP-OH_PTrfase_TM_dom"/>
</dbReference>
<feature type="transmembrane region" description="Helical" evidence="15">
    <location>
        <begin position="149"/>
        <end position="166"/>
    </location>
</feature>
<evidence type="ECO:0000256" key="10">
    <source>
        <dbReference type="ARBA" id="ARBA00023136"/>
    </source>
</evidence>
<evidence type="ECO:0000313" key="17">
    <source>
        <dbReference type="Proteomes" id="UP000199545"/>
    </source>
</evidence>
<evidence type="ECO:0000256" key="15">
    <source>
        <dbReference type="SAM" id="Phobius"/>
    </source>
</evidence>
<dbReference type="InterPro" id="IPR000462">
    <property type="entry name" value="CDP-OH_P_trans"/>
</dbReference>
<dbReference type="EMBL" id="FORR01000001">
    <property type="protein sequence ID" value="SFI65891.1"/>
    <property type="molecule type" value="Genomic_DNA"/>
</dbReference>
<keyword evidence="10 15" id="KW-0472">Membrane</keyword>
<keyword evidence="12" id="KW-1208">Phospholipid metabolism</keyword>
<dbReference type="GO" id="GO:0016020">
    <property type="term" value="C:membrane"/>
    <property type="evidence" value="ECO:0007669"/>
    <property type="project" value="UniProtKB-SubCell"/>
</dbReference>
<dbReference type="PIRSF" id="PIRSF000847">
    <property type="entry name" value="Phos_ph_gly_syn"/>
    <property type="match status" value="1"/>
</dbReference>
<dbReference type="InterPro" id="IPR004570">
    <property type="entry name" value="Phosphatidylglycerol_P_synth"/>
</dbReference>
<gene>
    <name evidence="16" type="ORF">SAMN05421852_101277</name>
</gene>
<organism evidence="16 17">
    <name type="scientific">Thermoflavimicrobium dichotomicum</name>
    <dbReference type="NCBI Taxonomy" id="46223"/>
    <lineage>
        <taxon>Bacteria</taxon>
        <taxon>Bacillati</taxon>
        <taxon>Bacillota</taxon>
        <taxon>Bacilli</taxon>
        <taxon>Bacillales</taxon>
        <taxon>Thermoactinomycetaceae</taxon>
        <taxon>Thermoflavimicrobium</taxon>
    </lineage>
</organism>
<keyword evidence="11" id="KW-0594">Phospholipid biosynthesis</keyword>
<dbReference type="InterPro" id="IPR050324">
    <property type="entry name" value="CDP-alcohol_PTase-I"/>
</dbReference>
<evidence type="ECO:0000256" key="3">
    <source>
        <dbReference type="ARBA" id="ARBA00005189"/>
    </source>
</evidence>
<dbReference type="Pfam" id="PF01066">
    <property type="entry name" value="CDP-OH_P_transf"/>
    <property type="match status" value="1"/>
</dbReference>
<keyword evidence="9" id="KW-0443">Lipid metabolism</keyword>
<dbReference type="RefSeq" id="WP_093227300.1">
    <property type="nucleotide sequence ID" value="NZ_FORR01000001.1"/>
</dbReference>
<evidence type="ECO:0000256" key="6">
    <source>
        <dbReference type="ARBA" id="ARBA00022679"/>
    </source>
</evidence>
<evidence type="ECO:0000256" key="14">
    <source>
        <dbReference type="RuleBase" id="RU003750"/>
    </source>
</evidence>
<comment type="pathway">
    <text evidence="3">Lipid metabolism.</text>
</comment>
<dbReference type="EC" id="2.7.8.5" evidence="13"/>
<evidence type="ECO:0000256" key="13">
    <source>
        <dbReference type="NCBIfam" id="TIGR00560"/>
    </source>
</evidence>
<dbReference type="UniPathway" id="UPA00084">
    <property type="reaction ID" value="UER00503"/>
</dbReference>
<keyword evidence="8 15" id="KW-1133">Transmembrane helix</keyword>
<dbReference type="Proteomes" id="UP000199545">
    <property type="component" value="Unassembled WGS sequence"/>
</dbReference>
<accession>A0A1I3K058</accession>
<comment type="subcellular location">
    <subcellularLocation>
        <location evidence="2">Membrane</location>
        <topology evidence="2">Multi-pass membrane protein</topology>
    </subcellularLocation>
</comment>
<sequence>MNLPNLLTLIRFIMVPLYLYVFFSDLLPPQVRMFWAMGIILFAGATDIADGYLARRNRQVTQLGTMLDPLADKLMIIAVFASLLISGKIGLWAAIAIVFRDVAMIICSIIFHLRGKKTVPANIFGKITTVFYYIALFLLMFDFSLAESFLWFVIGLSYFTSIVYMFQIKGINERWM</sequence>
<dbReference type="GO" id="GO:0008444">
    <property type="term" value="F:CDP-diacylglycerol-glycerol-3-phosphate 3-phosphatidyltransferase activity"/>
    <property type="evidence" value="ECO:0007669"/>
    <property type="project" value="UniProtKB-UniRule"/>
</dbReference>
<dbReference type="NCBIfam" id="TIGR00560">
    <property type="entry name" value="pgsA"/>
    <property type="match status" value="1"/>
</dbReference>
<comment type="similarity">
    <text evidence="4 14">Belongs to the CDP-alcohol phosphatidyltransferase class-I family.</text>
</comment>
<protein>
    <recommendedName>
        <fullName evidence="13">CDP-diacylglycerol--glycerol-3-phosphate 3-phosphatidyltransferase</fullName>
        <ecNumber evidence="13">2.7.8.5</ecNumber>
    </recommendedName>
</protein>
<evidence type="ECO:0000256" key="5">
    <source>
        <dbReference type="ARBA" id="ARBA00022516"/>
    </source>
</evidence>
<evidence type="ECO:0000256" key="4">
    <source>
        <dbReference type="ARBA" id="ARBA00010441"/>
    </source>
</evidence>